<evidence type="ECO:0000313" key="2">
    <source>
        <dbReference type="EMBL" id="SVC40334.1"/>
    </source>
</evidence>
<dbReference type="EMBL" id="UINC01089329">
    <property type="protein sequence ID" value="SVC40334.1"/>
    <property type="molecule type" value="Genomic_DNA"/>
</dbReference>
<proteinExistence type="predicted"/>
<reference evidence="2" key="1">
    <citation type="submission" date="2018-05" db="EMBL/GenBank/DDBJ databases">
        <authorList>
            <person name="Lanie J.A."/>
            <person name="Ng W.-L."/>
            <person name="Kazmierczak K.M."/>
            <person name="Andrzejewski T.M."/>
            <person name="Davidsen T.M."/>
            <person name="Wayne K.J."/>
            <person name="Tettelin H."/>
            <person name="Glass J.I."/>
            <person name="Rusch D."/>
            <person name="Podicherti R."/>
            <person name="Tsui H.-C.T."/>
            <person name="Winkler M.E."/>
        </authorList>
    </citation>
    <scope>NUCLEOTIDE SEQUENCE</scope>
</reference>
<evidence type="ECO:0000256" key="1">
    <source>
        <dbReference type="SAM" id="MobiDB-lite"/>
    </source>
</evidence>
<feature type="region of interest" description="Disordered" evidence="1">
    <location>
        <begin position="24"/>
        <end position="43"/>
    </location>
</feature>
<organism evidence="2">
    <name type="scientific">marine metagenome</name>
    <dbReference type="NCBI Taxonomy" id="408172"/>
    <lineage>
        <taxon>unclassified sequences</taxon>
        <taxon>metagenomes</taxon>
        <taxon>ecological metagenomes</taxon>
    </lineage>
</organism>
<sequence>VGYWRLRLFNASSPKSVGMKMYNKRQSGAEKRGKEPLASNQVVGGSNLSGRAKVINDLAHFRKLESSHKSPILPQK</sequence>
<name>A0A382LUC5_9ZZZZ</name>
<gene>
    <name evidence="2" type="ORF">METZ01_LOCUS293188</name>
</gene>
<dbReference type="AlphaFoldDB" id="A0A382LUC5"/>
<protein>
    <submittedName>
        <fullName evidence="2">Uncharacterized protein</fullName>
    </submittedName>
</protein>
<feature type="non-terminal residue" evidence="2">
    <location>
        <position position="1"/>
    </location>
</feature>
<accession>A0A382LUC5</accession>